<evidence type="ECO:0000313" key="3">
    <source>
        <dbReference type="Proteomes" id="UP000509302"/>
    </source>
</evidence>
<dbReference type="Proteomes" id="UP000509302">
    <property type="component" value="Chromosome"/>
</dbReference>
<dbReference type="EMBL" id="CP058595">
    <property type="protein sequence ID" value="QLG46060.1"/>
    <property type="molecule type" value="Genomic_DNA"/>
</dbReference>
<dbReference type="RefSeq" id="WP_179242346.1">
    <property type="nucleotide sequence ID" value="NZ_CP058595.1"/>
</dbReference>
<dbReference type="AlphaFoldDB" id="A0A7H9ARJ8"/>
<dbReference type="Pfam" id="PF13884">
    <property type="entry name" value="Peptidase_S74"/>
    <property type="match status" value="1"/>
</dbReference>
<dbReference type="KEGG" id="cagg:HYG79_12125"/>
<reference evidence="2 3" key="1">
    <citation type="journal article" date="2006" name="Int. J. Syst. Evol. Microbiol.">
        <title>Costertonia aggregata gen. nov., sp. nov., a mesophilic marine bacterium of the family Flavobacteriaceae, isolated from a mature biofilm.</title>
        <authorList>
            <person name="Kwon K.K."/>
            <person name="Lee Y.K."/>
            <person name="Lee H.K."/>
        </authorList>
    </citation>
    <scope>NUCLEOTIDE SEQUENCE [LARGE SCALE GENOMIC DNA]</scope>
    <source>
        <strain evidence="2 3">KCCM 42265</strain>
    </source>
</reference>
<gene>
    <name evidence="2" type="ORF">HYG79_12125</name>
</gene>
<evidence type="ECO:0000259" key="1">
    <source>
        <dbReference type="Pfam" id="PF13884"/>
    </source>
</evidence>
<keyword evidence="3" id="KW-1185">Reference proteome</keyword>
<organism evidence="2 3">
    <name type="scientific">Costertonia aggregata</name>
    <dbReference type="NCBI Taxonomy" id="343403"/>
    <lineage>
        <taxon>Bacteria</taxon>
        <taxon>Pseudomonadati</taxon>
        <taxon>Bacteroidota</taxon>
        <taxon>Flavobacteriia</taxon>
        <taxon>Flavobacteriales</taxon>
        <taxon>Flavobacteriaceae</taxon>
        <taxon>Costertonia</taxon>
    </lineage>
</organism>
<feature type="domain" description="Peptidase S74" evidence="1">
    <location>
        <begin position="558"/>
        <end position="608"/>
    </location>
</feature>
<evidence type="ECO:0000313" key="2">
    <source>
        <dbReference type="EMBL" id="QLG46060.1"/>
    </source>
</evidence>
<accession>A0A7H9ARJ8</accession>
<proteinExistence type="predicted"/>
<dbReference type="InterPro" id="IPR030392">
    <property type="entry name" value="S74_ICA"/>
</dbReference>
<protein>
    <recommendedName>
        <fullName evidence="1">Peptidase S74 domain-containing protein</fullName>
    </recommendedName>
</protein>
<name>A0A7H9ARJ8_9FLAO</name>
<sequence>MSVLTSKTELSFVTDLDWFHVVDISDNTGSPQGTSKKIRRGNILLGYTGFDSRYYTETEVNNFFSGTVPIVGYNRADWDNALQPDGDGSQLTNLPQDWDGVLNGRNVQVTNFQELYLHGYYDGSDISATSDAPYINMLNNTLSKSIQLGVGQISLTIDGASIYTDDSIVANNFVGNGSNLTGVELLSNKGQANGYVPLNGFGLIDSQYLPDSLDEILEYADLASFPTTGETGKLYVALDTNYVYRWSGSTFIQVGGGQIPVDSVFGRTGVITAQSSDYSAFYLGLTDKATDSELLDGLNSTQFIRSDQSDAMNGTLTAQGLTFNQPLNFFQPTTHNDKILFIGGNGLGDRDWSNIFLYSGGVFRINDNDIWHAGNDGSNSGLDADLLDGLQGSQYLNTSSTAQTKSGLLNLDALRVKGASGRFRSVSDGTNVIEWGLDNGTRQSYLGNVSGQWKWQIESGDWYFTDGSANRVSIGRISGNISTVGNITSSDNILANGSSSDISVEARRDTLRFSRLSANGSGGALVLSDDSISATIIRGYGNSDFYSTITATNFILRSDERLKNSIEPYKSKPINVHWKTFVLDSDKTERVQLGAIAQELEKEHPEFVITSDKDEKSIAYIDLLIAKNAELESRIEKLESLILNQK</sequence>